<dbReference type="SUPFAM" id="SSF56762">
    <property type="entry name" value="HydB/Nqo4-like"/>
    <property type="match status" value="1"/>
</dbReference>
<evidence type="ECO:0000313" key="3">
    <source>
        <dbReference type="EMBL" id="SIM65891.1"/>
    </source>
</evidence>
<dbReference type="Gene3D" id="1.10.645.10">
    <property type="entry name" value="Cytochrome-c3 Hydrogenase, chain B"/>
    <property type="match status" value="1"/>
</dbReference>
<dbReference type="EMBL" id="LT671858">
    <property type="protein sequence ID" value="SIM65891.1"/>
    <property type="molecule type" value="Genomic_DNA"/>
</dbReference>
<dbReference type="PANTHER" id="PTHR43485:SF1">
    <property type="entry name" value="FORMATE HYDROGENLYASE SUBUNIT 5-RELATED"/>
    <property type="match status" value="1"/>
</dbReference>
<dbReference type="GO" id="GO:0051287">
    <property type="term" value="F:NAD binding"/>
    <property type="evidence" value="ECO:0007669"/>
    <property type="project" value="InterPro"/>
</dbReference>
<dbReference type="InterPro" id="IPR052197">
    <property type="entry name" value="ComplexI_49kDa-like"/>
</dbReference>
<protein>
    <submittedName>
        <fullName evidence="3">Ni,Fe-hydrogenase III large subunit</fullName>
    </submittedName>
</protein>
<reference evidence="3 4" key="1">
    <citation type="submission" date="2016-04" db="EMBL/GenBank/DDBJ databases">
        <authorList>
            <person name="Evans L.H."/>
            <person name="Alamgir A."/>
            <person name="Owens N."/>
            <person name="Weber N.D."/>
            <person name="Virtaneva K."/>
            <person name="Barbian K."/>
            <person name="Babar A."/>
            <person name="Rosenke K."/>
        </authorList>
    </citation>
    <scope>NUCLEOTIDE SEQUENCE [LARGE SCALE GENOMIC DNA]</scope>
    <source>
        <strain evidence="4">S5(T) (JCM 30642 \VKM B-2941)</strain>
    </source>
</reference>
<dbReference type="GO" id="GO:0048038">
    <property type="term" value="F:quinone binding"/>
    <property type="evidence" value="ECO:0007669"/>
    <property type="project" value="InterPro"/>
</dbReference>
<feature type="domain" description="NADH-quinone oxidoreductase subunit D" evidence="2">
    <location>
        <begin position="178"/>
        <end position="317"/>
    </location>
</feature>
<evidence type="ECO:0000313" key="4">
    <source>
        <dbReference type="Proteomes" id="UP000195607"/>
    </source>
</evidence>
<accession>A0A1N5UYK3</accession>
<sequence length="399" mass="45656">MIPDTENVTGFFEREGIYYLIRDDSEMVEESHLKEIQNLRIYDPLRGIYHHRVTGENVFPFNYGPSTGGMVETVDFKIYTYGERILSLDAIPDFKKRVMKFSGSSFERGLLMMERFNGFHSFSYSTLLAREIERKLDLVVTGETVKIRLILLEIERIISHIFKTARLCEAASQNIASYWLLALRERMMRAVATETGHRYMFGVNRIGGIGRKINVTKIVDTAKEVVSEYRRIIDGLTVSRIFIDRIENTCKIEEKFQRGPVLRAAGISYDYRSFDPYYKESNFKPVTEDGGDSLSRFLVFSAEVFSSLQLIEDAVSRKFEDFKGETYDALSSSGIETPSGDARIVLDVENEKIGKLYIRTPSVLNMEAFALGIKGNVKTDIPFAFESFGIWLSEMGDIE</sequence>
<dbReference type="RefSeq" id="WP_148689846.1">
    <property type="nucleotide sequence ID" value="NZ_LT671858.1"/>
</dbReference>
<evidence type="ECO:0000256" key="1">
    <source>
        <dbReference type="ARBA" id="ARBA00023002"/>
    </source>
</evidence>
<dbReference type="InterPro" id="IPR029014">
    <property type="entry name" value="NiFe-Hase_large"/>
</dbReference>
<organism evidence="3 4">
    <name type="scientific">Cuniculiplasma divulgatum</name>
    <dbReference type="NCBI Taxonomy" id="1673428"/>
    <lineage>
        <taxon>Archaea</taxon>
        <taxon>Methanobacteriati</taxon>
        <taxon>Thermoplasmatota</taxon>
        <taxon>Thermoplasmata</taxon>
        <taxon>Thermoplasmatales</taxon>
        <taxon>Cuniculiplasmataceae</taxon>
        <taxon>Cuniculiplasma</taxon>
    </lineage>
</organism>
<dbReference type="GeneID" id="41588426"/>
<evidence type="ECO:0000259" key="2">
    <source>
        <dbReference type="Pfam" id="PF00346"/>
    </source>
</evidence>
<gene>
    <name evidence="3" type="ORF">CSP5_1167</name>
</gene>
<dbReference type="InterPro" id="IPR001135">
    <property type="entry name" value="NADH_Q_OxRdtase_suD"/>
</dbReference>
<dbReference type="PANTHER" id="PTHR43485">
    <property type="entry name" value="HYDROGENASE-4 COMPONENT G"/>
    <property type="match status" value="1"/>
</dbReference>
<dbReference type="Proteomes" id="UP000195607">
    <property type="component" value="Chromosome I"/>
</dbReference>
<name>A0A1N5UYK3_9ARCH</name>
<keyword evidence="1" id="KW-0560">Oxidoreductase</keyword>
<proteinExistence type="predicted"/>
<dbReference type="GO" id="GO:0016651">
    <property type="term" value="F:oxidoreductase activity, acting on NAD(P)H"/>
    <property type="evidence" value="ECO:0007669"/>
    <property type="project" value="InterPro"/>
</dbReference>
<dbReference type="AlphaFoldDB" id="A0A1N5UYK3"/>
<dbReference type="Pfam" id="PF00346">
    <property type="entry name" value="Complex1_49kDa"/>
    <property type="match status" value="1"/>
</dbReference>